<proteinExistence type="predicted"/>
<name>A0A0K9PQL0_ZOSMR</name>
<dbReference type="InterPro" id="IPR049808">
    <property type="entry name" value="CONSTANS-like_Bbox1"/>
</dbReference>
<keyword evidence="1" id="KW-0479">Metal-binding</keyword>
<evidence type="ECO:0000259" key="5">
    <source>
        <dbReference type="PROSITE" id="PS50119"/>
    </source>
</evidence>
<keyword evidence="3" id="KW-0862">Zinc</keyword>
<dbReference type="PROSITE" id="PS50119">
    <property type="entry name" value="ZF_BBOX"/>
    <property type="match status" value="1"/>
</dbReference>
<evidence type="ECO:0000313" key="6">
    <source>
        <dbReference type="EMBL" id="KMZ70525.1"/>
    </source>
</evidence>
<dbReference type="GO" id="GO:0008270">
    <property type="term" value="F:zinc ion binding"/>
    <property type="evidence" value="ECO:0007669"/>
    <property type="project" value="UniProtKB-KW"/>
</dbReference>
<evidence type="ECO:0000313" key="7">
    <source>
        <dbReference type="Proteomes" id="UP000036987"/>
    </source>
</evidence>
<feature type="domain" description="B box-type" evidence="5">
    <location>
        <begin position="7"/>
        <end position="53"/>
    </location>
</feature>
<dbReference type="OrthoDB" id="153872at2759"/>
<organism evidence="6 7">
    <name type="scientific">Zostera marina</name>
    <name type="common">Eelgrass</name>
    <dbReference type="NCBI Taxonomy" id="29655"/>
    <lineage>
        <taxon>Eukaryota</taxon>
        <taxon>Viridiplantae</taxon>
        <taxon>Streptophyta</taxon>
        <taxon>Embryophyta</taxon>
        <taxon>Tracheophyta</taxon>
        <taxon>Spermatophyta</taxon>
        <taxon>Magnoliopsida</taxon>
        <taxon>Liliopsida</taxon>
        <taxon>Zosteraceae</taxon>
        <taxon>Zostera</taxon>
    </lineage>
</organism>
<reference evidence="7" key="1">
    <citation type="journal article" date="2016" name="Nature">
        <title>The genome of the seagrass Zostera marina reveals angiosperm adaptation to the sea.</title>
        <authorList>
            <person name="Olsen J.L."/>
            <person name="Rouze P."/>
            <person name="Verhelst B."/>
            <person name="Lin Y.-C."/>
            <person name="Bayer T."/>
            <person name="Collen J."/>
            <person name="Dattolo E."/>
            <person name="De Paoli E."/>
            <person name="Dittami S."/>
            <person name="Maumus F."/>
            <person name="Michel G."/>
            <person name="Kersting A."/>
            <person name="Lauritano C."/>
            <person name="Lohaus R."/>
            <person name="Toepel M."/>
            <person name="Tonon T."/>
            <person name="Vanneste K."/>
            <person name="Amirebrahimi M."/>
            <person name="Brakel J."/>
            <person name="Bostroem C."/>
            <person name="Chovatia M."/>
            <person name="Grimwood J."/>
            <person name="Jenkins J.W."/>
            <person name="Jueterbock A."/>
            <person name="Mraz A."/>
            <person name="Stam W.T."/>
            <person name="Tice H."/>
            <person name="Bornberg-Bauer E."/>
            <person name="Green P.J."/>
            <person name="Pearson G.A."/>
            <person name="Procaccini G."/>
            <person name="Duarte C.M."/>
            <person name="Schmutz J."/>
            <person name="Reusch T.B.H."/>
            <person name="Van de Peer Y."/>
        </authorList>
    </citation>
    <scope>NUCLEOTIDE SEQUENCE [LARGE SCALE GENOMIC DNA]</scope>
    <source>
        <strain evidence="7">cv. Finnish</strain>
    </source>
</reference>
<dbReference type="PANTHER" id="PTHR31717">
    <property type="entry name" value="ZINC FINGER PROTEIN CONSTANS-LIKE 10"/>
    <property type="match status" value="1"/>
</dbReference>
<dbReference type="OMA" id="HHEFYFA"/>
<evidence type="ECO:0000256" key="1">
    <source>
        <dbReference type="ARBA" id="ARBA00022723"/>
    </source>
</evidence>
<dbReference type="Pfam" id="PF00643">
    <property type="entry name" value="zf-B_box"/>
    <property type="match status" value="1"/>
</dbReference>
<evidence type="ECO:0000256" key="2">
    <source>
        <dbReference type="ARBA" id="ARBA00022771"/>
    </source>
</evidence>
<dbReference type="AlphaFoldDB" id="A0A0K9PQL0"/>
<evidence type="ECO:0000256" key="3">
    <source>
        <dbReference type="ARBA" id="ARBA00022833"/>
    </source>
</evidence>
<keyword evidence="7" id="KW-1185">Reference proteome</keyword>
<dbReference type="SMART" id="SM00336">
    <property type="entry name" value="BBOX"/>
    <property type="match status" value="1"/>
</dbReference>
<gene>
    <name evidence="6" type="ORF">ZOSMA_19G01130</name>
</gene>
<dbReference type="Proteomes" id="UP000036987">
    <property type="component" value="Unassembled WGS sequence"/>
</dbReference>
<dbReference type="EMBL" id="LFYR01000728">
    <property type="protein sequence ID" value="KMZ70525.1"/>
    <property type="molecule type" value="Genomic_DNA"/>
</dbReference>
<dbReference type="InterPro" id="IPR000315">
    <property type="entry name" value="Znf_B-box"/>
</dbReference>
<evidence type="ECO:0000256" key="4">
    <source>
        <dbReference type="PROSITE-ProRule" id="PRU00024"/>
    </source>
</evidence>
<keyword evidence="2 4" id="KW-0863">Zinc-finger</keyword>
<sequence>MTREERVSTERCTLCKLPAKVYCESDKASLCWDCDAIVHGANFLVERHARSLLCGSCSRPTPWMATGSHLGQAVSPCDQCLGRKLGGINSEEVSDVSKKSDGENQVVPWGLIMTPPPPLTESFSSSCCNELDDSSPMRQQSRREIFDLNLLPEIDFSVEME</sequence>
<accession>A0A0K9PQL0</accession>
<dbReference type="CDD" id="cd19821">
    <property type="entry name" value="Bbox1_BBX-like"/>
    <property type="match status" value="1"/>
</dbReference>
<comment type="caution">
    <text evidence="6">The sequence shown here is derived from an EMBL/GenBank/DDBJ whole genome shotgun (WGS) entry which is preliminary data.</text>
</comment>
<dbReference type="PANTHER" id="PTHR31717:SF60">
    <property type="entry name" value="B-BOX TYPE ZINC FINGER FAMILY PROTEIN"/>
    <property type="match status" value="1"/>
</dbReference>
<protein>
    <recommendedName>
        <fullName evidence="5">B box-type domain-containing protein</fullName>
    </recommendedName>
</protein>